<dbReference type="AlphaFoldDB" id="A0AAD8UZP4"/>
<accession>A0AAD8UZP4</accession>
<keyword evidence="2" id="KW-1185">Reference proteome</keyword>
<evidence type="ECO:0000313" key="1">
    <source>
        <dbReference type="EMBL" id="KAK1573867.1"/>
    </source>
</evidence>
<comment type="caution">
    <text evidence="1">The sequence shown here is derived from an EMBL/GenBank/DDBJ whole genome shotgun (WGS) entry which is preliminary data.</text>
</comment>
<reference evidence="1" key="1">
    <citation type="submission" date="2021-06" db="EMBL/GenBank/DDBJ databases">
        <title>Comparative genomics, transcriptomics and evolutionary studies reveal genomic signatures of adaptation to plant cell wall in hemibiotrophic fungi.</title>
        <authorList>
            <consortium name="DOE Joint Genome Institute"/>
            <person name="Baroncelli R."/>
            <person name="Diaz J.F."/>
            <person name="Benocci T."/>
            <person name="Peng M."/>
            <person name="Battaglia E."/>
            <person name="Haridas S."/>
            <person name="Andreopoulos W."/>
            <person name="Labutti K."/>
            <person name="Pangilinan J."/>
            <person name="Floch G.L."/>
            <person name="Makela M.R."/>
            <person name="Henrissat B."/>
            <person name="Grigoriev I.V."/>
            <person name="Crouch J.A."/>
            <person name="De Vries R.P."/>
            <person name="Sukno S.A."/>
            <person name="Thon M.R."/>
        </authorList>
    </citation>
    <scope>NUCLEOTIDE SEQUENCE</scope>
    <source>
        <strain evidence="1">CBS 125086</strain>
    </source>
</reference>
<dbReference type="GeneID" id="85439927"/>
<protein>
    <submittedName>
        <fullName evidence="1">Uncharacterized protein</fullName>
    </submittedName>
</protein>
<evidence type="ECO:0000313" key="2">
    <source>
        <dbReference type="Proteomes" id="UP001230504"/>
    </source>
</evidence>
<gene>
    <name evidence="1" type="ORF">LY79DRAFT_525019</name>
</gene>
<name>A0AAD8UZP4_9PEZI</name>
<proteinExistence type="predicted"/>
<dbReference type="EMBL" id="JAHLJV010000084">
    <property type="protein sequence ID" value="KAK1573867.1"/>
    <property type="molecule type" value="Genomic_DNA"/>
</dbReference>
<sequence length="489" mass="54694">MATNKTQEKLAFNLTCHYYATPGEIEKCCDSLKMYLELEKHRKSLSAWELLAVNFHTDGSDMPDATIRIVTFGVRFIHKSMTLDDLGLARRTFRDTVDIVHKAMRALVTASVKERADPNSSAQKAAVKLIKSYMEVRDTVLGTNVSPMSSRQALRETCWRVNGAKGNTSPLWNVFCSTSMLECTSLQIDIDLAVYTMKIIARWYGELLQLFEMSIRSEEMKSQIIKAARLSKSMSQALGGENADVNGVFITSDELKRSLVGEQDWNIEKTTVVEMEKAYKAVRGGVDNQQPRKRSWWRRVLKAVGQLRLLAKEFMLMANIQNKWADLEALAKKPGVDISEVNKVTGAIDMVNLSRYRCDHHSVAGTASGVRHKNPATSLYAAACPEIKRRPGLHPADPSCIERGAEELAPALYGHPSPLVCQASLLQPDISPCERQRQSARRGSWSWSRGTLVLHGSGEWKPLRKDVSLARHLIRRAGRDGRRALIGVA</sequence>
<organism evidence="1 2">
    <name type="scientific">Colletotrichum navitas</name>
    <dbReference type="NCBI Taxonomy" id="681940"/>
    <lineage>
        <taxon>Eukaryota</taxon>
        <taxon>Fungi</taxon>
        <taxon>Dikarya</taxon>
        <taxon>Ascomycota</taxon>
        <taxon>Pezizomycotina</taxon>
        <taxon>Sordariomycetes</taxon>
        <taxon>Hypocreomycetidae</taxon>
        <taxon>Glomerellales</taxon>
        <taxon>Glomerellaceae</taxon>
        <taxon>Colletotrichum</taxon>
        <taxon>Colletotrichum graminicola species complex</taxon>
    </lineage>
</organism>
<dbReference type="Proteomes" id="UP001230504">
    <property type="component" value="Unassembled WGS sequence"/>
</dbReference>
<dbReference type="RefSeq" id="XP_060409438.1">
    <property type="nucleotide sequence ID" value="XM_060555687.1"/>
</dbReference>